<feature type="region of interest" description="Disordered" evidence="1">
    <location>
        <begin position="1"/>
        <end position="22"/>
    </location>
</feature>
<accession>A0AAW0AKD4</accession>
<proteinExistence type="predicted"/>
<gene>
    <name evidence="2" type="ORF">R3P38DRAFT_1499300</name>
</gene>
<sequence length="203" mass="23150">MVLNELSDEVTSTTRPADRGLPSMLQRKLPKSLTTYTQPVAPGEAIWRTTYPQMTRPLVHGPESELDTNHQTWKKFKLHVKSRVCKSMRLSDHCRAGDFVCSPFLHAKRRPHFPTTLILRDWPCRTDPRRVAGVKRRRSGCCSDCPFVRRFILSRYHCSKWITKNVNDVRFMQGYVAVSPVAHGGAGRTLSFTGFTELGESFG</sequence>
<name>A0AAW0AKD4_9AGAR</name>
<evidence type="ECO:0000256" key="1">
    <source>
        <dbReference type="SAM" id="MobiDB-lite"/>
    </source>
</evidence>
<reference evidence="2 3" key="1">
    <citation type="journal article" date="2024" name="J Genomics">
        <title>Draft genome sequencing and assembly of Favolaschia claudopus CIRM-BRFM 2984 isolated from oak limbs.</title>
        <authorList>
            <person name="Navarro D."/>
            <person name="Drula E."/>
            <person name="Chaduli D."/>
            <person name="Cazenave R."/>
            <person name="Ahrendt S."/>
            <person name="Wang J."/>
            <person name="Lipzen A."/>
            <person name="Daum C."/>
            <person name="Barry K."/>
            <person name="Grigoriev I.V."/>
            <person name="Favel A."/>
            <person name="Rosso M.N."/>
            <person name="Martin F."/>
        </authorList>
    </citation>
    <scope>NUCLEOTIDE SEQUENCE [LARGE SCALE GENOMIC DNA]</scope>
    <source>
        <strain evidence="2 3">CIRM-BRFM 2984</strain>
    </source>
</reference>
<protein>
    <submittedName>
        <fullName evidence="2">Uncharacterized protein</fullName>
    </submittedName>
</protein>
<organism evidence="2 3">
    <name type="scientific">Favolaschia claudopus</name>
    <dbReference type="NCBI Taxonomy" id="2862362"/>
    <lineage>
        <taxon>Eukaryota</taxon>
        <taxon>Fungi</taxon>
        <taxon>Dikarya</taxon>
        <taxon>Basidiomycota</taxon>
        <taxon>Agaricomycotina</taxon>
        <taxon>Agaricomycetes</taxon>
        <taxon>Agaricomycetidae</taxon>
        <taxon>Agaricales</taxon>
        <taxon>Marasmiineae</taxon>
        <taxon>Mycenaceae</taxon>
        <taxon>Favolaschia</taxon>
    </lineage>
</organism>
<dbReference type="Proteomes" id="UP001362999">
    <property type="component" value="Unassembled WGS sequence"/>
</dbReference>
<evidence type="ECO:0000313" key="2">
    <source>
        <dbReference type="EMBL" id="KAK7013193.1"/>
    </source>
</evidence>
<keyword evidence="3" id="KW-1185">Reference proteome</keyword>
<dbReference type="EMBL" id="JAWWNJ010000060">
    <property type="protein sequence ID" value="KAK7013193.1"/>
    <property type="molecule type" value="Genomic_DNA"/>
</dbReference>
<dbReference type="AlphaFoldDB" id="A0AAW0AKD4"/>
<comment type="caution">
    <text evidence="2">The sequence shown here is derived from an EMBL/GenBank/DDBJ whole genome shotgun (WGS) entry which is preliminary data.</text>
</comment>
<evidence type="ECO:0000313" key="3">
    <source>
        <dbReference type="Proteomes" id="UP001362999"/>
    </source>
</evidence>